<organism evidence="5">
    <name type="scientific">Fagus sylvatica</name>
    <name type="common">Beechnut</name>
    <dbReference type="NCBI Taxonomy" id="28930"/>
    <lineage>
        <taxon>Eukaryota</taxon>
        <taxon>Viridiplantae</taxon>
        <taxon>Streptophyta</taxon>
        <taxon>Embryophyta</taxon>
        <taxon>Tracheophyta</taxon>
        <taxon>Spermatophyta</taxon>
        <taxon>Magnoliopsida</taxon>
        <taxon>eudicotyledons</taxon>
        <taxon>Gunneridae</taxon>
        <taxon>Pentapetalae</taxon>
        <taxon>rosids</taxon>
        <taxon>fabids</taxon>
        <taxon>Fagales</taxon>
        <taxon>Fagaceae</taxon>
        <taxon>Fagus</taxon>
    </lineage>
</organism>
<dbReference type="InterPro" id="IPR004330">
    <property type="entry name" value="FAR1_DNA_bnd_dom"/>
</dbReference>
<dbReference type="EMBL" id="OIVN01004112">
    <property type="protein sequence ID" value="SPD15479.1"/>
    <property type="molecule type" value="Genomic_DNA"/>
</dbReference>
<evidence type="ECO:0000259" key="3">
    <source>
        <dbReference type="Pfam" id="PF10551"/>
    </source>
</evidence>
<accession>A0A2N9HUX8</accession>
<reference evidence="5" key="1">
    <citation type="submission" date="2018-02" db="EMBL/GenBank/DDBJ databases">
        <authorList>
            <person name="Cohen D.B."/>
            <person name="Kent A.D."/>
        </authorList>
    </citation>
    <scope>NUCLEOTIDE SEQUENCE</scope>
</reference>
<evidence type="ECO:0000313" key="5">
    <source>
        <dbReference type="EMBL" id="SPD15479.1"/>
    </source>
</evidence>
<name>A0A2N9HUX8_FAGSY</name>
<feature type="region of interest" description="Disordered" evidence="1">
    <location>
        <begin position="590"/>
        <end position="613"/>
    </location>
</feature>
<dbReference type="EMBL" id="OIVN01003403">
    <property type="protein sequence ID" value="SPD10994.1"/>
    <property type="molecule type" value="Genomic_DNA"/>
</dbReference>
<sequence length="656" mass="75614">MENDGNMSSLENAATKEDITPKVGMEFDSENHAYLYYNMYAGYVGFSVRKDWRNKSKADGTTIISRKYCCYKAGFKREVECEGKKSRKELRVGCEAQMVISRQQNGKYHVTFFEAKHNHEVVTPRSKHKLPSQRKISAAQAAEAKLANHSGIRQKLVFEFMSKQAGGRENLGFTLKDISNHLQSKRMREMNEGEAYTLFQYFEMRRSENASFFYEIQLDVDGQITNIFWTDPKMIVDYDLFGDVVCFDTTYRTNKNYRPFAPIIGINHHRQTVVFGAALLYDETAASFSWLFQTFIKAMCGKKPVTIFTDQDPAMAKAIAEVLPESCHRLCQWHLFQNALKHLNSYFRSSSSFAEEFKSCMRDHEFEDDFIQAWESMLDKHDLQQNRHFERVLDDLRYNELESNYDMSQRLPVLKVEVLLLKNSREVYTPKIFNLFQQEYMKSLDMVVNACHDNSSLFEYKVLDIQNIKLLPSRYILKRWTKQARVGCVLDSHDCIVKEDPKLDVSNRYKDLCRNAVKIASKAAETEEASVFFAKKMVELDLDVERILKKRSNLPSNNIVTDPSHNEHVDVASGINAHKAMGIKEKMGTSRVKGRPKSFIEKGSRKRRRPNAQPLVTNATINISTSLPGDYVQEAQASGMVSKYSAGDGNIVHHQY</sequence>
<feature type="domain" description="MULE transposase" evidence="3">
    <location>
        <begin position="244"/>
        <end position="338"/>
    </location>
</feature>
<dbReference type="InterPro" id="IPR018289">
    <property type="entry name" value="MULE_transposase_dom"/>
</dbReference>
<protein>
    <submittedName>
        <fullName evidence="5">Uncharacterized protein</fullName>
    </submittedName>
</protein>
<evidence type="ECO:0000313" key="4">
    <source>
        <dbReference type="EMBL" id="SPD10994.1"/>
    </source>
</evidence>
<proteinExistence type="predicted"/>
<evidence type="ECO:0000256" key="1">
    <source>
        <dbReference type="SAM" id="MobiDB-lite"/>
    </source>
</evidence>
<feature type="domain" description="FAR1" evidence="2">
    <location>
        <begin position="36"/>
        <end position="122"/>
    </location>
</feature>
<dbReference type="PANTHER" id="PTHR47718">
    <property type="entry name" value="OS01G0519700 PROTEIN"/>
    <property type="match status" value="1"/>
</dbReference>
<dbReference type="Pfam" id="PF03101">
    <property type="entry name" value="FAR1"/>
    <property type="match status" value="1"/>
</dbReference>
<dbReference type="Pfam" id="PF10551">
    <property type="entry name" value="MULE"/>
    <property type="match status" value="1"/>
</dbReference>
<dbReference type="AlphaFoldDB" id="A0A2N9HUX8"/>
<evidence type="ECO:0000259" key="2">
    <source>
        <dbReference type="Pfam" id="PF03101"/>
    </source>
</evidence>
<gene>
    <name evidence="4" type="ORF">FSB_LOCUS38876</name>
    <name evidence="5" type="ORF">FSB_LOCUS43361</name>
</gene>